<proteinExistence type="predicted"/>
<keyword evidence="1 2" id="KW-0732">Signal</keyword>
<protein>
    <recommendedName>
        <fullName evidence="3">Secretion system C-terminal sorting domain-containing protein</fullName>
    </recommendedName>
</protein>
<organism evidence="4 5">
    <name type="scientific">Chryseobacterium kwangjuense</name>
    <dbReference type="NCBI Taxonomy" id="267125"/>
    <lineage>
        <taxon>Bacteria</taxon>
        <taxon>Pseudomonadati</taxon>
        <taxon>Bacteroidota</taxon>
        <taxon>Flavobacteriia</taxon>
        <taxon>Flavobacteriales</taxon>
        <taxon>Weeksellaceae</taxon>
        <taxon>Chryseobacterium group</taxon>
        <taxon>Chryseobacterium</taxon>
    </lineage>
</organism>
<feature type="signal peptide" evidence="2">
    <location>
        <begin position="1"/>
        <end position="18"/>
    </location>
</feature>
<reference evidence="5" key="1">
    <citation type="submission" date="2015-12" db="EMBL/GenBank/DDBJ databases">
        <title>Genome sequence of a biocontrol rhizobacterium Chryseobacterium kwangjuense strain KJ1R5 isolated from pepper (Capsicum annuum L.).</title>
        <authorList>
            <person name="Jeong J.-J."/>
            <person name="Park H."/>
            <person name="Mannaa M."/>
            <person name="Sang M.K."/>
            <person name="Choi I.-G."/>
            <person name="Kim K.D."/>
        </authorList>
    </citation>
    <scope>NUCLEOTIDE SEQUENCE [LARGE SCALE GENOMIC DNA]</scope>
    <source>
        <strain evidence="5">KJ1R5</strain>
    </source>
</reference>
<evidence type="ECO:0000313" key="4">
    <source>
        <dbReference type="EMBL" id="KXH83473.1"/>
    </source>
</evidence>
<feature type="chain" id="PRO_5007467808" description="Secretion system C-terminal sorting domain-containing protein" evidence="2">
    <location>
        <begin position="19"/>
        <end position="271"/>
    </location>
</feature>
<evidence type="ECO:0000256" key="1">
    <source>
        <dbReference type="ARBA" id="ARBA00022729"/>
    </source>
</evidence>
<dbReference type="OrthoDB" id="1465721at2"/>
<evidence type="ECO:0000256" key="2">
    <source>
        <dbReference type="SAM" id="SignalP"/>
    </source>
</evidence>
<reference evidence="4 5" key="2">
    <citation type="journal article" date="2016" name="Genome Announc.">
        <title>Draft Genome Sequence of a Biocontrol Rhizobacterium, Chryseobacterium kwangjuense Strain KJ1R5, Isolated from Pepper (Capsicum annuum).</title>
        <authorList>
            <person name="Jeong J.J."/>
            <person name="Park H."/>
            <person name="Park B.H."/>
            <person name="Mannaa M."/>
            <person name="Sang M.K."/>
            <person name="Choi I.G."/>
            <person name="Kim K.D."/>
        </authorList>
    </citation>
    <scope>NUCLEOTIDE SEQUENCE [LARGE SCALE GENOMIC DNA]</scope>
    <source>
        <strain evidence="4 5">KJ1R5</strain>
    </source>
</reference>
<dbReference type="RefSeq" id="WP_062651930.1">
    <property type="nucleotide sequence ID" value="NZ_LPUR01000011.1"/>
</dbReference>
<dbReference type="InterPro" id="IPR026444">
    <property type="entry name" value="Secre_tail"/>
</dbReference>
<dbReference type="AlphaFoldDB" id="A0A135WEY5"/>
<feature type="domain" description="Secretion system C-terminal sorting" evidence="3">
    <location>
        <begin position="202"/>
        <end position="270"/>
    </location>
</feature>
<dbReference type="NCBIfam" id="TIGR04183">
    <property type="entry name" value="Por_Secre_tail"/>
    <property type="match status" value="1"/>
</dbReference>
<gene>
    <name evidence="4" type="ORF">AU378_13850</name>
</gene>
<evidence type="ECO:0000259" key="3">
    <source>
        <dbReference type="Pfam" id="PF18962"/>
    </source>
</evidence>
<dbReference type="Pfam" id="PF18962">
    <property type="entry name" value="Por_Secre_tail"/>
    <property type="match status" value="1"/>
</dbReference>
<name>A0A135WEY5_9FLAO</name>
<accession>A0A135WEY5</accession>
<evidence type="ECO:0000313" key="5">
    <source>
        <dbReference type="Proteomes" id="UP000070513"/>
    </source>
</evidence>
<sequence length="271" mass="29074">MKKIHSFLSILLTTFLFSQTTIYSENFGTPTSTTLLTAYSGYQNTSPVVYSGTADVRTSTPSEGYTGSSGNGCVFLGAVTTISTNPAKTLIIQGINTTNYTGIAMTLGHQKGTNASSNELTIEVSADGTSWTPLTYTRPTGAGTSNWILISPAGTIPATSNLRIRLTNVLDSNVGFRVDDIKLTGTATTLATRETSKKEFNIYPTSVTDGKIFITSAKNSDKKVKIFDNTGRLLIDKTIKNEINVSNLPKGVYILNVEENKATVSQKVVIK</sequence>
<dbReference type="EMBL" id="LPUR01000011">
    <property type="protein sequence ID" value="KXH83473.1"/>
    <property type="molecule type" value="Genomic_DNA"/>
</dbReference>
<comment type="caution">
    <text evidence="4">The sequence shown here is derived from an EMBL/GenBank/DDBJ whole genome shotgun (WGS) entry which is preliminary data.</text>
</comment>
<dbReference type="Proteomes" id="UP000070513">
    <property type="component" value="Unassembled WGS sequence"/>
</dbReference>